<evidence type="ECO:0000313" key="2">
    <source>
        <dbReference type="EMBL" id="MFD1520113.1"/>
    </source>
</evidence>
<keyword evidence="3" id="KW-1185">Reference proteome</keyword>
<sequence length="98" mass="10302">MRAAASFDPPDRIFEVGLQAAHAAGLVGRRRVLDSTTLYDAVATMATVTLIRSAVRGLPAAADADLAAPLRAALSSRDDYAGNGKPQIDWDEGPPVRN</sequence>
<evidence type="ECO:0008006" key="4">
    <source>
        <dbReference type="Google" id="ProtNLM"/>
    </source>
</evidence>
<comment type="caution">
    <text evidence="2">The sequence shown here is derived from an EMBL/GenBank/DDBJ whole genome shotgun (WGS) entry which is preliminary data.</text>
</comment>
<organism evidence="2 3">
    <name type="scientific">Pseudonocardia yunnanensis</name>
    <dbReference type="NCBI Taxonomy" id="58107"/>
    <lineage>
        <taxon>Bacteria</taxon>
        <taxon>Bacillati</taxon>
        <taxon>Actinomycetota</taxon>
        <taxon>Actinomycetes</taxon>
        <taxon>Pseudonocardiales</taxon>
        <taxon>Pseudonocardiaceae</taxon>
        <taxon>Pseudonocardia</taxon>
    </lineage>
</organism>
<gene>
    <name evidence="2" type="ORF">ACFSJD_21640</name>
</gene>
<dbReference type="Proteomes" id="UP001597114">
    <property type="component" value="Unassembled WGS sequence"/>
</dbReference>
<proteinExistence type="predicted"/>
<dbReference type="EMBL" id="JBHUCO010000023">
    <property type="protein sequence ID" value="MFD1520113.1"/>
    <property type="molecule type" value="Genomic_DNA"/>
</dbReference>
<protein>
    <recommendedName>
        <fullName evidence="4">TetR family transcriptional regulator</fullName>
    </recommendedName>
</protein>
<evidence type="ECO:0000256" key="1">
    <source>
        <dbReference type="SAM" id="MobiDB-lite"/>
    </source>
</evidence>
<reference evidence="3" key="1">
    <citation type="journal article" date="2019" name="Int. J. Syst. Evol. Microbiol.">
        <title>The Global Catalogue of Microorganisms (GCM) 10K type strain sequencing project: providing services to taxonomists for standard genome sequencing and annotation.</title>
        <authorList>
            <consortium name="The Broad Institute Genomics Platform"/>
            <consortium name="The Broad Institute Genome Sequencing Center for Infectious Disease"/>
            <person name="Wu L."/>
            <person name="Ma J."/>
        </authorList>
    </citation>
    <scope>NUCLEOTIDE SEQUENCE [LARGE SCALE GENOMIC DNA]</scope>
    <source>
        <strain evidence="3">CCM 7043</strain>
    </source>
</reference>
<dbReference type="RefSeq" id="WP_344722572.1">
    <property type="nucleotide sequence ID" value="NZ_BAAAUS010000013.1"/>
</dbReference>
<feature type="region of interest" description="Disordered" evidence="1">
    <location>
        <begin position="77"/>
        <end position="98"/>
    </location>
</feature>
<evidence type="ECO:0000313" key="3">
    <source>
        <dbReference type="Proteomes" id="UP001597114"/>
    </source>
</evidence>
<accession>A0ABW4EZ53</accession>
<name>A0ABW4EZ53_9PSEU</name>